<dbReference type="PANTHER" id="PTHR47506">
    <property type="entry name" value="TRANSCRIPTIONAL REGULATORY PROTEIN"/>
    <property type="match status" value="1"/>
</dbReference>
<evidence type="ECO:0000256" key="1">
    <source>
        <dbReference type="ARBA" id="ARBA00022491"/>
    </source>
</evidence>
<dbReference type="Pfam" id="PF00440">
    <property type="entry name" value="TetR_N"/>
    <property type="match status" value="1"/>
</dbReference>
<evidence type="ECO:0000256" key="5">
    <source>
        <dbReference type="PROSITE-ProRule" id="PRU00335"/>
    </source>
</evidence>
<name>A0AB39SAT2_9ACTN</name>
<dbReference type="InterPro" id="IPR039538">
    <property type="entry name" value="BetI_C"/>
</dbReference>
<dbReference type="SUPFAM" id="SSF46689">
    <property type="entry name" value="Homeodomain-like"/>
    <property type="match status" value="1"/>
</dbReference>
<keyword evidence="3 5" id="KW-0238">DNA-binding</keyword>
<evidence type="ECO:0000256" key="2">
    <source>
        <dbReference type="ARBA" id="ARBA00023015"/>
    </source>
</evidence>
<dbReference type="Gene3D" id="1.10.357.10">
    <property type="entry name" value="Tetracycline Repressor, domain 2"/>
    <property type="match status" value="1"/>
</dbReference>
<keyword evidence="1" id="KW-0678">Repressor</keyword>
<dbReference type="GO" id="GO:0003677">
    <property type="term" value="F:DNA binding"/>
    <property type="evidence" value="ECO:0007669"/>
    <property type="project" value="UniProtKB-UniRule"/>
</dbReference>
<feature type="region of interest" description="Disordered" evidence="6">
    <location>
        <begin position="1"/>
        <end position="24"/>
    </location>
</feature>
<dbReference type="RefSeq" id="WP_369262087.1">
    <property type="nucleotide sequence ID" value="NZ_CP163440.1"/>
</dbReference>
<protein>
    <submittedName>
        <fullName evidence="8">TetR/AcrR family transcriptional regulator</fullName>
    </submittedName>
</protein>
<evidence type="ECO:0000259" key="7">
    <source>
        <dbReference type="PROSITE" id="PS50977"/>
    </source>
</evidence>
<reference evidence="8" key="1">
    <citation type="submission" date="2024-07" db="EMBL/GenBank/DDBJ databases">
        <authorList>
            <person name="Yu S.T."/>
        </authorList>
    </citation>
    <scope>NUCLEOTIDE SEQUENCE</scope>
    <source>
        <strain evidence="8">R35</strain>
    </source>
</reference>
<evidence type="ECO:0000256" key="4">
    <source>
        <dbReference type="ARBA" id="ARBA00023163"/>
    </source>
</evidence>
<dbReference type="PROSITE" id="PS50977">
    <property type="entry name" value="HTH_TETR_2"/>
    <property type="match status" value="1"/>
</dbReference>
<keyword evidence="2" id="KW-0805">Transcription regulation</keyword>
<dbReference type="SUPFAM" id="SSF48498">
    <property type="entry name" value="Tetracyclin repressor-like, C-terminal domain"/>
    <property type="match status" value="1"/>
</dbReference>
<feature type="DNA-binding region" description="H-T-H motif" evidence="5">
    <location>
        <begin position="51"/>
        <end position="70"/>
    </location>
</feature>
<dbReference type="Pfam" id="PF13977">
    <property type="entry name" value="TetR_C_6"/>
    <property type="match status" value="1"/>
</dbReference>
<proteinExistence type="predicted"/>
<keyword evidence="4" id="KW-0804">Transcription</keyword>
<dbReference type="AlphaFoldDB" id="A0AB39SAT2"/>
<evidence type="ECO:0000256" key="6">
    <source>
        <dbReference type="SAM" id="MobiDB-lite"/>
    </source>
</evidence>
<evidence type="ECO:0000313" key="8">
    <source>
        <dbReference type="EMBL" id="XDQ65397.1"/>
    </source>
</evidence>
<dbReference type="EMBL" id="CP163440">
    <property type="protein sequence ID" value="XDQ65397.1"/>
    <property type="molecule type" value="Genomic_DNA"/>
</dbReference>
<gene>
    <name evidence="8" type="ORF">AB5J50_33710</name>
</gene>
<dbReference type="InterPro" id="IPR036271">
    <property type="entry name" value="Tet_transcr_reg_TetR-rel_C_sf"/>
</dbReference>
<dbReference type="PANTHER" id="PTHR47506:SF6">
    <property type="entry name" value="HTH-TYPE TRANSCRIPTIONAL REPRESSOR NEMR"/>
    <property type="match status" value="1"/>
</dbReference>
<feature type="compositionally biased region" description="Basic and acidic residues" evidence="6">
    <location>
        <begin position="1"/>
        <end position="16"/>
    </location>
</feature>
<sequence>MAQNERSGERSPERKAASAGRGTYAVGDERRSRILDTAVEHFAQWGFHASSLARIAKDVGITQGGLLHHFRSKEDLLVQVLARADENDKEKFFSHEFVSAVECYACLVRLAEYNSTRLGRTRMFNVLAAEAGDPGHPAHAYFTRRYTDIVEHMSDPLRQAVESGELKPGTDIVAVSQETAAVMDGLQVQWVLDPKGFDMVGRFRAYADRLLRSITVDGRGLPADVRGPADV</sequence>
<dbReference type="PRINTS" id="PR00455">
    <property type="entry name" value="HTHTETR"/>
</dbReference>
<feature type="domain" description="HTH tetR-type" evidence="7">
    <location>
        <begin position="28"/>
        <end position="88"/>
    </location>
</feature>
<dbReference type="InterPro" id="IPR009057">
    <property type="entry name" value="Homeodomain-like_sf"/>
</dbReference>
<accession>A0AB39SAT2</accession>
<organism evidence="8">
    <name type="scientific">Streptomyces sp. R35</name>
    <dbReference type="NCBI Taxonomy" id="3238630"/>
    <lineage>
        <taxon>Bacteria</taxon>
        <taxon>Bacillati</taxon>
        <taxon>Actinomycetota</taxon>
        <taxon>Actinomycetes</taxon>
        <taxon>Kitasatosporales</taxon>
        <taxon>Streptomycetaceae</taxon>
        <taxon>Streptomyces</taxon>
    </lineage>
</organism>
<dbReference type="InterPro" id="IPR001647">
    <property type="entry name" value="HTH_TetR"/>
</dbReference>
<evidence type="ECO:0000256" key="3">
    <source>
        <dbReference type="ARBA" id="ARBA00023125"/>
    </source>
</evidence>